<proteinExistence type="predicted"/>
<organism evidence="1 2">
    <name type="scientific">Thermopolyspora flexuosa</name>
    <dbReference type="NCBI Taxonomy" id="103836"/>
    <lineage>
        <taxon>Bacteria</taxon>
        <taxon>Bacillati</taxon>
        <taxon>Actinomycetota</taxon>
        <taxon>Actinomycetes</taxon>
        <taxon>Streptosporangiales</taxon>
        <taxon>Streptosporangiaceae</taxon>
        <taxon>Thermopolyspora</taxon>
    </lineage>
</organism>
<dbReference type="EMBL" id="VFPQ01000001">
    <property type="protein sequence ID" value="TQM77562.1"/>
    <property type="molecule type" value="Genomic_DNA"/>
</dbReference>
<comment type="caution">
    <text evidence="1">The sequence shown here is derived from an EMBL/GenBank/DDBJ whole genome shotgun (WGS) entry which is preliminary data.</text>
</comment>
<gene>
    <name evidence="1" type="ORF">FHX40_4329</name>
</gene>
<evidence type="ECO:0000313" key="2">
    <source>
        <dbReference type="Proteomes" id="UP000319213"/>
    </source>
</evidence>
<keyword evidence="2" id="KW-1185">Reference proteome</keyword>
<dbReference type="AlphaFoldDB" id="A0A543J423"/>
<reference evidence="1 2" key="1">
    <citation type="submission" date="2019-06" db="EMBL/GenBank/DDBJ databases">
        <title>Sequencing the genomes of 1000 actinobacteria strains.</title>
        <authorList>
            <person name="Klenk H.-P."/>
        </authorList>
    </citation>
    <scope>NUCLEOTIDE SEQUENCE [LARGE SCALE GENOMIC DNA]</scope>
    <source>
        <strain evidence="1 2">DSM 43186</strain>
    </source>
</reference>
<protein>
    <submittedName>
        <fullName evidence="1">Uncharacterized protein</fullName>
    </submittedName>
</protein>
<dbReference type="Proteomes" id="UP000319213">
    <property type="component" value="Unassembled WGS sequence"/>
</dbReference>
<evidence type="ECO:0000313" key="1">
    <source>
        <dbReference type="EMBL" id="TQM77562.1"/>
    </source>
</evidence>
<name>A0A543J423_9ACTN</name>
<accession>A0A543J423</accession>
<sequence>MTSRVGVRRTIIWHWFGMGMGKGPSQDRKGPLS</sequence>